<reference evidence="1 2" key="1">
    <citation type="journal article" date="2014" name="BMC Genomics">
        <title>Genome sequencing of four Aureobasidium pullulans varieties: biotechnological potential, stress tolerance, and description of new species.</title>
        <authorList>
            <person name="Gostin Ar C."/>
            <person name="Ohm R.A."/>
            <person name="Kogej T."/>
            <person name="Sonjak S."/>
            <person name="Turk M."/>
            <person name="Zajc J."/>
            <person name="Zalar P."/>
            <person name="Grube M."/>
            <person name="Sun H."/>
            <person name="Han J."/>
            <person name="Sharma A."/>
            <person name="Chiniquy J."/>
            <person name="Ngan C.Y."/>
            <person name="Lipzen A."/>
            <person name="Barry K."/>
            <person name="Grigoriev I.V."/>
            <person name="Gunde-Cimerman N."/>
        </authorList>
    </citation>
    <scope>NUCLEOTIDE SEQUENCE [LARGE SCALE GENOMIC DNA]</scope>
    <source>
        <strain evidence="1 2">CBS 110374</strain>
    </source>
</reference>
<sequence>MYPQHWNLDSSSIERHWLRKAREEYGVKVILIQVQHFEGEHTWADSFAKLLALNQTQYERVISLDSDADVLEVRSEVQEDVLPLRLTPPSIWSSYFSDLVPLSLCPVHTGWKKVSHLRSHFQTSMESDFDMEMVNDLYARDCVIITHRTYDLLTGEFRKKDHHRYLGSTTEKWDAKKILAEDKYVHFSYWPYPKSWVPNSEVKRLELQPDLPTSLVMT</sequence>
<name>A0A074VAE8_AURM1</name>
<dbReference type="InterPro" id="IPR029044">
    <property type="entry name" value="Nucleotide-diphossugar_trans"/>
</dbReference>
<dbReference type="Proteomes" id="UP000030672">
    <property type="component" value="Unassembled WGS sequence"/>
</dbReference>
<proteinExistence type="predicted"/>
<dbReference type="GeneID" id="63920575"/>
<evidence type="ECO:0000313" key="1">
    <source>
        <dbReference type="EMBL" id="KEQ57595.1"/>
    </source>
</evidence>
<protein>
    <recommendedName>
        <fullName evidence="3">Nucleotide-diphospho-sugar transferase</fullName>
    </recommendedName>
</protein>
<dbReference type="EMBL" id="KL584885">
    <property type="protein sequence ID" value="KEQ57595.1"/>
    <property type="molecule type" value="Genomic_DNA"/>
</dbReference>
<evidence type="ECO:0000313" key="2">
    <source>
        <dbReference type="Proteomes" id="UP000030672"/>
    </source>
</evidence>
<accession>A0A074VAE8</accession>
<gene>
    <name evidence="1" type="ORF">M437DRAFT_79569</name>
</gene>
<organism evidence="1 2">
    <name type="scientific">Aureobasidium melanogenum (strain CBS 110374)</name>
    <name type="common">Aureobasidium pullulans var. melanogenum</name>
    <dbReference type="NCBI Taxonomy" id="1043003"/>
    <lineage>
        <taxon>Eukaryota</taxon>
        <taxon>Fungi</taxon>
        <taxon>Dikarya</taxon>
        <taxon>Ascomycota</taxon>
        <taxon>Pezizomycotina</taxon>
        <taxon>Dothideomycetes</taxon>
        <taxon>Dothideomycetidae</taxon>
        <taxon>Dothideales</taxon>
        <taxon>Saccotheciaceae</taxon>
        <taxon>Aureobasidium</taxon>
    </lineage>
</organism>
<keyword evidence="2" id="KW-1185">Reference proteome</keyword>
<dbReference type="SUPFAM" id="SSF53448">
    <property type="entry name" value="Nucleotide-diphospho-sugar transferases"/>
    <property type="match status" value="1"/>
</dbReference>
<evidence type="ECO:0008006" key="3">
    <source>
        <dbReference type="Google" id="ProtNLM"/>
    </source>
</evidence>
<dbReference type="AlphaFoldDB" id="A0A074VAE8"/>
<dbReference type="Gene3D" id="3.90.550.10">
    <property type="entry name" value="Spore Coat Polysaccharide Biosynthesis Protein SpsA, Chain A"/>
    <property type="match status" value="1"/>
</dbReference>
<dbReference type="RefSeq" id="XP_040874619.1">
    <property type="nucleotide sequence ID" value="XM_041027202.1"/>
</dbReference>
<dbReference type="HOGENOM" id="CLU_034860_2_0_1"/>